<dbReference type="InterPro" id="IPR000792">
    <property type="entry name" value="Tscrpt_reg_LuxR_C"/>
</dbReference>
<dbReference type="SUPFAM" id="SSF46894">
    <property type="entry name" value="C-terminal effector domain of the bipartite response regulators"/>
    <property type="match status" value="1"/>
</dbReference>
<evidence type="ECO:0000313" key="3">
    <source>
        <dbReference type="Proteomes" id="UP000189818"/>
    </source>
</evidence>
<dbReference type="STRING" id="439228.SAMN06295920_12016"/>
<dbReference type="GO" id="GO:0006355">
    <property type="term" value="P:regulation of DNA-templated transcription"/>
    <property type="evidence" value="ECO:0007669"/>
    <property type="project" value="InterPro"/>
</dbReference>
<evidence type="ECO:0000313" key="2">
    <source>
        <dbReference type="EMBL" id="SKC12061.1"/>
    </source>
</evidence>
<dbReference type="RefSeq" id="WP_079650934.1">
    <property type="nucleotide sequence ID" value="NZ_JBHRVT010000003.1"/>
</dbReference>
<accession>A0A1T5GUH5</accession>
<proteinExistence type="predicted"/>
<dbReference type="GO" id="GO:0003677">
    <property type="term" value="F:DNA binding"/>
    <property type="evidence" value="ECO:0007669"/>
    <property type="project" value="InterPro"/>
</dbReference>
<sequence length="259" mass="28629">MATVLAYRAAEADDYAEAWMPGLSDLVEVIGLEEFGNQMLAFLDRVVGADHCTIYQLSNYDLVEVGSAGIATIPEAYLSSYEVKRRFRQLGTSGSRVDTYRLSSALDCSILPAVQHQGIMVLGSKLGSPYCIRILRTSQRHEATEAQLGRLREAADVLISLAARHQNLFLSKPTSSSALTSLVQIQERILSTKSLSRREGEVCARILYGYSSCGIALDLGIGKESVMTYRKRAYQHLGIGSQRELLLWYLEQVPETLNS</sequence>
<gene>
    <name evidence="2" type="ORF">SAMN06295920_12016</name>
</gene>
<dbReference type="AlphaFoldDB" id="A0A1T5GUH5"/>
<dbReference type="Proteomes" id="UP000189818">
    <property type="component" value="Unassembled WGS sequence"/>
</dbReference>
<feature type="domain" description="HTH luxR-type" evidence="1">
    <location>
        <begin position="192"/>
        <end position="249"/>
    </location>
</feature>
<name>A0A1T5GUH5_9SPHN</name>
<dbReference type="SMART" id="SM00421">
    <property type="entry name" value="HTH_LUXR"/>
    <property type="match status" value="1"/>
</dbReference>
<evidence type="ECO:0000259" key="1">
    <source>
        <dbReference type="SMART" id="SM00421"/>
    </source>
</evidence>
<dbReference type="InterPro" id="IPR036388">
    <property type="entry name" value="WH-like_DNA-bd_sf"/>
</dbReference>
<dbReference type="Pfam" id="PF00196">
    <property type="entry name" value="GerE"/>
    <property type="match status" value="1"/>
</dbReference>
<dbReference type="InterPro" id="IPR016032">
    <property type="entry name" value="Sig_transdc_resp-reg_C-effctor"/>
</dbReference>
<reference evidence="3" key="1">
    <citation type="submission" date="2017-02" db="EMBL/GenBank/DDBJ databases">
        <authorList>
            <person name="Varghese N."/>
            <person name="Submissions S."/>
        </authorList>
    </citation>
    <scope>NUCLEOTIDE SEQUENCE [LARGE SCALE GENOMIC DNA]</scope>
    <source>
        <strain evidence="3">UM2</strain>
    </source>
</reference>
<dbReference type="EMBL" id="FUYM01000020">
    <property type="protein sequence ID" value="SKC12061.1"/>
    <property type="molecule type" value="Genomic_DNA"/>
</dbReference>
<protein>
    <submittedName>
        <fullName evidence="2">Regulatory protein, luxR family</fullName>
    </submittedName>
</protein>
<organism evidence="2 3">
    <name type="scientific">Rhizorhabdus histidinilytica</name>
    <dbReference type="NCBI Taxonomy" id="439228"/>
    <lineage>
        <taxon>Bacteria</taxon>
        <taxon>Pseudomonadati</taxon>
        <taxon>Pseudomonadota</taxon>
        <taxon>Alphaproteobacteria</taxon>
        <taxon>Sphingomonadales</taxon>
        <taxon>Sphingomonadaceae</taxon>
        <taxon>Rhizorhabdus</taxon>
    </lineage>
</organism>
<dbReference type="Gene3D" id="1.10.10.10">
    <property type="entry name" value="Winged helix-like DNA-binding domain superfamily/Winged helix DNA-binding domain"/>
    <property type="match status" value="1"/>
</dbReference>
<keyword evidence="3" id="KW-1185">Reference proteome</keyword>